<dbReference type="InterPro" id="IPR018391">
    <property type="entry name" value="PQQ_b-propeller_rpt"/>
</dbReference>
<dbReference type="SMART" id="SM00564">
    <property type="entry name" value="PQQ"/>
    <property type="match status" value="4"/>
</dbReference>
<gene>
    <name evidence="4" type="ORF">RISK_000995</name>
</gene>
<feature type="domain" description="Pyrrolo-quinoline quinone repeat" evidence="3">
    <location>
        <begin position="176"/>
        <end position="275"/>
    </location>
</feature>
<dbReference type="Pfam" id="PF13360">
    <property type="entry name" value="PQQ_2"/>
    <property type="match status" value="2"/>
</dbReference>
<evidence type="ECO:0000313" key="4">
    <source>
        <dbReference type="EMBL" id="KLU07194.1"/>
    </source>
</evidence>
<reference evidence="4" key="1">
    <citation type="submission" date="2015-05" db="EMBL/GenBank/DDBJ databases">
        <title>Permanent draft genome of Rhodopirellula islandicus K833.</title>
        <authorList>
            <person name="Kizina J."/>
            <person name="Richter M."/>
            <person name="Glockner F.O."/>
            <person name="Harder J."/>
        </authorList>
    </citation>
    <scope>NUCLEOTIDE SEQUENCE [LARGE SCALE GENOMIC DNA]</scope>
    <source>
        <strain evidence="4">K833</strain>
    </source>
</reference>
<evidence type="ECO:0000256" key="2">
    <source>
        <dbReference type="SAM" id="SignalP"/>
    </source>
</evidence>
<dbReference type="SUPFAM" id="SSF50998">
    <property type="entry name" value="Quinoprotein alcohol dehydrogenase-like"/>
    <property type="match status" value="1"/>
</dbReference>
<evidence type="ECO:0000256" key="1">
    <source>
        <dbReference type="SAM" id="MobiDB-lite"/>
    </source>
</evidence>
<keyword evidence="2" id="KW-0732">Signal</keyword>
<dbReference type="Gene3D" id="2.40.10.480">
    <property type="match status" value="1"/>
</dbReference>
<evidence type="ECO:0000313" key="5">
    <source>
        <dbReference type="Proteomes" id="UP000036367"/>
    </source>
</evidence>
<dbReference type="PANTHER" id="PTHR34512:SF30">
    <property type="entry name" value="OUTER MEMBRANE PROTEIN ASSEMBLY FACTOR BAMB"/>
    <property type="match status" value="1"/>
</dbReference>
<organism evidence="4 5">
    <name type="scientific">Rhodopirellula islandica</name>
    <dbReference type="NCBI Taxonomy" id="595434"/>
    <lineage>
        <taxon>Bacteria</taxon>
        <taxon>Pseudomonadati</taxon>
        <taxon>Planctomycetota</taxon>
        <taxon>Planctomycetia</taxon>
        <taxon>Pirellulales</taxon>
        <taxon>Pirellulaceae</taxon>
        <taxon>Rhodopirellula</taxon>
    </lineage>
</organism>
<accession>A0A0J1ENX5</accession>
<sequence length="511" mass="54521">MATLAWALCTPLCTPLTSASAQAVWPAFLGQGSSESLEAEKLPLNWSPGKNVRWKQSIVGKGQSSPVVWGDTAYVTSIQGDMKETCVVMAIALADGQVKWTREIESATPVRSNYFQSRSAPTPVVDQNHVVAFFETGNLVGIDRHSGEPLWERSLADETGVFQSDIGLASSLAQHGPNAFVLIDHEGDSYLMAVNKATGETAWKTERFSRKSYASPTILQIGGKAQIVCSSDGSVDGYSPETGEQLWTFEDIGANTSNTPPAMLENMVLVGASNGMQDARAVEARESNLCLRIDGDGSQFQPEVAWKTTKATTTFASPIAHQGLAYWITTAGVLYCFDLESGDLVYRKRAGEQCWVTPVGIGDRIYLFGKGGETTVIAAGPEFNVLAENELWDIDSIPATSSGQFAGPRSGKGGRPGSGQGGGSRPTESTSAEAASTEDAEGEQKSENSEARKPMSDDAIEAARQRGENQFADPVQYGVAFTHDAILIRTGSELHCIATGEESPTNEEASP</sequence>
<feature type="signal peptide" evidence="2">
    <location>
        <begin position="1"/>
        <end position="23"/>
    </location>
</feature>
<dbReference type="PATRIC" id="fig|595434.4.peg.954"/>
<dbReference type="STRING" id="595434.RISK_000995"/>
<dbReference type="EMBL" id="LECT01000007">
    <property type="protein sequence ID" value="KLU07194.1"/>
    <property type="molecule type" value="Genomic_DNA"/>
</dbReference>
<proteinExistence type="predicted"/>
<feature type="compositionally biased region" description="Low complexity" evidence="1">
    <location>
        <begin position="425"/>
        <end position="435"/>
    </location>
</feature>
<evidence type="ECO:0000259" key="3">
    <source>
        <dbReference type="Pfam" id="PF13360"/>
    </source>
</evidence>
<feature type="chain" id="PRO_5005250164" description="Pyrrolo-quinoline quinone repeat domain-containing protein" evidence="2">
    <location>
        <begin position="24"/>
        <end position="511"/>
    </location>
</feature>
<comment type="caution">
    <text evidence="4">The sequence shown here is derived from an EMBL/GenBank/DDBJ whole genome shotgun (WGS) entry which is preliminary data.</text>
</comment>
<feature type="compositionally biased region" description="Gly residues" evidence="1">
    <location>
        <begin position="410"/>
        <end position="424"/>
    </location>
</feature>
<protein>
    <recommendedName>
        <fullName evidence="3">Pyrrolo-quinoline quinone repeat domain-containing protein</fullName>
    </recommendedName>
</protein>
<keyword evidence="5" id="KW-1185">Reference proteome</keyword>
<feature type="region of interest" description="Disordered" evidence="1">
    <location>
        <begin position="398"/>
        <end position="468"/>
    </location>
</feature>
<dbReference type="InterPro" id="IPR015943">
    <property type="entry name" value="WD40/YVTN_repeat-like_dom_sf"/>
</dbReference>
<feature type="domain" description="Pyrrolo-quinoline quinone repeat" evidence="3">
    <location>
        <begin position="51"/>
        <end position="159"/>
    </location>
</feature>
<dbReference type="AlphaFoldDB" id="A0A0J1ENX5"/>
<dbReference type="Gene3D" id="2.130.10.10">
    <property type="entry name" value="YVTN repeat-like/Quinoprotein amine dehydrogenase"/>
    <property type="match status" value="1"/>
</dbReference>
<dbReference type="InterPro" id="IPR002372">
    <property type="entry name" value="PQQ_rpt_dom"/>
</dbReference>
<name>A0A0J1ENX5_RHOIS</name>
<dbReference type="Proteomes" id="UP000036367">
    <property type="component" value="Unassembled WGS sequence"/>
</dbReference>
<feature type="compositionally biased region" description="Basic and acidic residues" evidence="1">
    <location>
        <begin position="442"/>
        <end position="467"/>
    </location>
</feature>
<dbReference type="PANTHER" id="PTHR34512">
    <property type="entry name" value="CELL SURFACE PROTEIN"/>
    <property type="match status" value="1"/>
</dbReference>
<dbReference type="InterPro" id="IPR011047">
    <property type="entry name" value="Quinoprotein_ADH-like_sf"/>
</dbReference>